<protein>
    <submittedName>
        <fullName evidence="1">Uncharacterized protein</fullName>
    </submittedName>
</protein>
<name>A0AAG5D282_ANOAO</name>
<evidence type="ECO:0000313" key="2">
    <source>
        <dbReference type="Proteomes" id="UP000075880"/>
    </source>
</evidence>
<sequence length="38" mass="3941">MVFPEAQNCGVAGERETKIGSLLDLGEHLVVLSLVGGT</sequence>
<proteinExistence type="predicted"/>
<reference evidence="1" key="1">
    <citation type="submission" date="2024-04" db="UniProtKB">
        <authorList>
            <consortium name="EnsemblMetazoa"/>
        </authorList>
    </citation>
    <scope>IDENTIFICATION</scope>
    <source>
        <strain evidence="1">EBRO</strain>
    </source>
</reference>
<organism evidence="1 2">
    <name type="scientific">Anopheles atroparvus</name>
    <name type="common">European mosquito</name>
    <dbReference type="NCBI Taxonomy" id="41427"/>
    <lineage>
        <taxon>Eukaryota</taxon>
        <taxon>Metazoa</taxon>
        <taxon>Ecdysozoa</taxon>
        <taxon>Arthropoda</taxon>
        <taxon>Hexapoda</taxon>
        <taxon>Insecta</taxon>
        <taxon>Pterygota</taxon>
        <taxon>Neoptera</taxon>
        <taxon>Endopterygota</taxon>
        <taxon>Diptera</taxon>
        <taxon>Nematocera</taxon>
        <taxon>Culicoidea</taxon>
        <taxon>Culicidae</taxon>
        <taxon>Anophelinae</taxon>
        <taxon>Anopheles</taxon>
    </lineage>
</organism>
<dbReference type="AlphaFoldDB" id="A0AAG5D282"/>
<dbReference type="Proteomes" id="UP000075880">
    <property type="component" value="Unassembled WGS sequence"/>
</dbReference>
<evidence type="ECO:0000313" key="1">
    <source>
        <dbReference type="EnsemblMetazoa" id="ENSAATROPP004773"/>
    </source>
</evidence>
<accession>A0AAG5D282</accession>
<dbReference type="EnsemblMetazoa" id="ENSAATROPT005065">
    <property type="protein sequence ID" value="ENSAATROPP004773"/>
    <property type="gene ID" value="ENSAATROPG004040"/>
</dbReference>
<keyword evidence="2" id="KW-1185">Reference proteome</keyword>